<dbReference type="AlphaFoldDB" id="C7MNE6"/>
<dbReference type="KEGG" id="ccu:Ccur_07300"/>
<name>C7MNE6_CRYCD</name>
<evidence type="ECO:0000313" key="3">
    <source>
        <dbReference type="EMBL" id="ACU94436.1"/>
    </source>
</evidence>
<dbReference type="eggNOG" id="COG1716">
    <property type="taxonomic scope" value="Bacteria"/>
</dbReference>
<gene>
    <name evidence="3" type="ordered locus">Ccur_07300</name>
</gene>
<dbReference type="SUPFAM" id="SSF49879">
    <property type="entry name" value="SMAD/FHA domain"/>
    <property type="match status" value="1"/>
</dbReference>
<keyword evidence="4" id="KW-1185">Reference proteome</keyword>
<evidence type="ECO:0000256" key="1">
    <source>
        <dbReference type="ARBA" id="ARBA00022553"/>
    </source>
</evidence>
<dbReference type="InterPro" id="IPR000253">
    <property type="entry name" value="FHA_dom"/>
</dbReference>
<sequence length="144" mass="15401">METCPVCNSPLEPGAAACPSCGFKLSGATQRFKPIALNETISAPLSPARPSTLTVLRGPQNQGTAYRLGTNKMNVGRSPQCDIFLNDMTVSRAHALIEATPDGYRITDDGSFNGVWINNESISEAILHDGDVVQIGAFCLRFSE</sequence>
<keyword evidence="1" id="KW-0597">Phosphoprotein</keyword>
<evidence type="ECO:0000313" key="4">
    <source>
        <dbReference type="Proteomes" id="UP000000954"/>
    </source>
</evidence>
<dbReference type="Proteomes" id="UP000000954">
    <property type="component" value="Chromosome"/>
</dbReference>
<reference evidence="3 4" key="1">
    <citation type="journal article" date="2009" name="Stand. Genomic Sci.">
        <title>Complete genome sequence of Cryptobacterium curtum type strain (12-3).</title>
        <authorList>
            <person name="Mavrommatis K."/>
            <person name="Pukall R."/>
            <person name="Rohde C."/>
            <person name="Chen F."/>
            <person name="Sims D."/>
            <person name="Brettin T."/>
            <person name="Kuske C."/>
            <person name="Detter J.C."/>
            <person name="Han C."/>
            <person name="Lapidus A."/>
            <person name="Copeland A."/>
            <person name="Glavina Del Rio T."/>
            <person name="Nolan M."/>
            <person name="Lucas S."/>
            <person name="Tice H."/>
            <person name="Cheng J.F."/>
            <person name="Bruce D."/>
            <person name="Goodwin L."/>
            <person name="Pitluck S."/>
            <person name="Ovchinnikova G."/>
            <person name="Pati A."/>
            <person name="Ivanova N."/>
            <person name="Chen A."/>
            <person name="Palaniappan K."/>
            <person name="Chain P."/>
            <person name="D'haeseleer P."/>
            <person name="Goker M."/>
            <person name="Bristow J."/>
            <person name="Eisen J.A."/>
            <person name="Markowitz V."/>
            <person name="Hugenholtz P."/>
            <person name="Rohde M."/>
            <person name="Klenk H.P."/>
            <person name="Kyrpides N.C."/>
        </authorList>
    </citation>
    <scope>NUCLEOTIDE SEQUENCE [LARGE SCALE GENOMIC DNA]</scope>
    <source>
        <strain evidence="4">ATCC 700683 / DSM 15641 / 12-3</strain>
    </source>
</reference>
<dbReference type="InterPro" id="IPR008984">
    <property type="entry name" value="SMAD_FHA_dom_sf"/>
</dbReference>
<dbReference type="Gene3D" id="2.60.200.20">
    <property type="match status" value="1"/>
</dbReference>
<dbReference type="RefSeq" id="WP_012803124.1">
    <property type="nucleotide sequence ID" value="NC_013170.1"/>
</dbReference>
<proteinExistence type="predicted"/>
<protein>
    <submittedName>
        <fullName evidence="3">FHA domain-containing protein</fullName>
    </submittedName>
</protein>
<dbReference type="OrthoDB" id="9815925at2"/>
<feature type="domain" description="FHA" evidence="2">
    <location>
        <begin position="73"/>
        <end position="122"/>
    </location>
</feature>
<dbReference type="SMART" id="SM00240">
    <property type="entry name" value="FHA"/>
    <property type="match status" value="1"/>
</dbReference>
<accession>C7MNE6</accession>
<dbReference type="EMBL" id="CP001682">
    <property type="protein sequence ID" value="ACU94436.1"/>
    <property type="molecule type" value="Genomic_DNA"/>
</dbReference>
<dbReference type="Pfam" id="PF16697">
    <property type="entry name" value="Yop-YscD_cpl"/>
    <property type="match status" value="1"/>
</dbReference>
<evidence type="ECO:0000259" key="2">
    <source>
        <dbReference type="PROSITE" id="PS50006"/>
    </source>
</evidence>
<dbReference type="InterPro" id="IPR032030">
    <property type="entry name" value="YscD_cytoplasmic_dom"/>
</dbReference>
<dbReference type="HOGENOM" id="CLU_108862_0_0_11"/>
<dbReference type="PROSITE" id="PS50006">
    <property type="entry name" value="FHA_DOMAIN"/>
    <property type="match status" value="1"/>
</dbReference>
<organism evidence="3 4">
    <name type="scientific">Cryptobacterium curtum (strain ATCC 700683 / DSM 15641 / CCUG 43107 / 12-3)</name>
    <dbReference type="NCBI Taxonomy" id="469378"/>
    <lineage>
        <taxon>Bacteria</taxon>
        <taxon>Bacillati</taxon>
        <taxon>Actinomycetota</taxon>
        <taxon>Coriobacteriia</taxon>
        <taxon>Eggerthellales</taxon>
        <taxon>Eggerthellaceae</taxon>
        <taxon>Cryptobacterium</taxon>
    </lineage>
</organism>
<dbReference type="STRING" id="469378.Ccur_07300"/>